<sequence length="111" mass="11317">MMAPPPFSAAPIPSILVALDTSLHVLSYCSTRCPSTPPQYGSLPFGGSPLLTLSPPPATSNLTLSDAPSVVPPSLLSLALAWSTAPPPLGSSKLLCALPCRADPPPSNFLV</sequence>
<gene>
    <name evidence="1" type="ORF">GOP47_0009914</name>
</gene>
<protein>
    <submittedName>
        <fullName evidence="1">Uncharacterized protein</fullName>
    </submittedName>
</protein>
<dbReference type="Proteomes" id="UP000886520">
    <property type="component" value="Chromosome 9"/>
</dbReference>
<name>A0A9D4UXH8_ADICA</name>
<evidence type="ECO:0000313" key="1">
    <source>
        <dbReference type="EMBL" id="KAI5075838.1"/>
    </source>
</evidence>
<organism evidence="1 2">
    <name type="scientific">Adiantum capillus-veneris</name>
    <name type="common">Maidenhair fern</name>
    <dbReference type="NCBI Taxonomy" id="13818"/>
    <lineage>
        <taxon>Eukaryota</taxon>
        <taxon>Viridiplantae</taxon>
        <taxon>Streptophyta</taxon>
        <taxon>Embryophyta</taxon>
        <taxon>Tracheophyta</taxon>
        <taxon>Polypodiopsida</taxon>
        <taxon>Polypodiidae</taxon>
        <taxon>Polypodiales</taxon>
        <taxon>Pteridineae</taxon>
        <taxon>Pteridaceae</taxon>
        <taxon>Vittarioideae</taxon>
        <taxon>Adiantum</taxon>
    </lineage>
</organism>
<comment type="caution">
    <text evidence="1">The sequence shown here is derived from an EMBL/GenBank/DDBJ whole genome shotgun (WGS) entry which is preliminary data.</text>
</comment>
<dbReference type="EMBL" id="JABFUD020000009">
    <property type="protein sequence ID" value="KAI5075838.1"/>
    <property type="molecule type" value="Genomic_DNA"/>
</dbReference>
<dbReference type="AlphaFoldDB" id="A0A9D4UXH8"/>
<reference evidence="1" key="1">
    <citation type="submission" date="2021-01" db="EMBL/GenBank/DDBJ databases">
        <title>Adiantum capillus-veneris genome.</title>
        <authorList>
            <person name="Fang Y."/>
            <person name="Liao Q."/>
        </authorList>
    </citation>
    <scope>NUCLEOTIDE SEQUENCE</scope>
    <source>
        <strain evidence="1">H3</strain>
        <tissue evidence="1">Leaf</tissue>
    </source>
</reference>
<proteinExistence type="predicted"/>
<accession>A0A9D4UXH8</accession>
<keyword evidence="2" id="KW-1185">Reference proteome</keyword>
<evidence type="ECO:0000313" key="2">
    <source>
        <dbReference type="Proteomes" id="UP000886520"/>
    </source>
</evidence>